<dbReference type="InParanoid" id="G2YDV1"/>
<accession>G2YDV1</accession>
<evidence type="ECO:0000313" key="3">
    <source>
        <dbReference type="Proteomes" id="UP000008177"/>
    </source>
</evidence>
<gene>
    <name evidence="2" type="ORF">BofuT4_P096570.1</name>
</gene>
<dbReference type="Pfam" id="PF15496">
    <property type="entry name" value="DUF4646"/>
    <property type="match status" value="1"/>
</dbReference>
<name>G2YDV1_BOTF4</name>
<reference evidence="3" key="1">
    <citation type="journal article" date="2011" name="PLoS Genet.">
        <title>Genomic analysis of the necrotrophic fungal pathogens Sclerotinia sclerotiorum and Botrytis cinerea.</title>
        <authorList>
            <person name="Amselem J."/>
            <person name="Cuomo C.A."/>
            <person name="van Kan J.A."/>
            <person name="Viaud M."/>
            <person name="Benito E.P."/>
            <person name="Couloux A."/>
            <person name="Coutinho P.M."/>
            <person name="de Vries R.P."/>
            <person name="Dyer P.S."/>
            <person name="Fillinger S."/>
            <person name="Fournier E."/>
            <person name="Gout L."/>
            <person name="Hahn M."/>
            <person name="Kohn L."/>
            <person name="Lapalu N."/>
            <person name="Plummer K.M."/>
            <person name="Pradier J.M."/>
            <person name="Quevillon E."/>
            <person name="Sharon A."/>
            <person name="Simon A."/>
            <person name="ten Have A."/>
            <person name="Tudzynski B."/>
            <person name="Tudzynski P."/>
            <person name="Wincker P."/>
            <person name="Andrew M."/>
            <person name="Anthouard V."/>
            <person name="Beever R.E."/>
            <person name="Beffa R."/>
            <person name="Benoit I."/>
            <person name="Bouzid O."/>
            <person name="Brault B."/>
            <person name="Chen Z."/>
            <person name="Choquer M."/>
            <person name="Collemare J."/>
            <person name="Cotton P."/>
            <person name="Danchin E.G."/>
            <person name="Da Silva C."/>
            <person name="Gautier A."/>
            <person name="Giraud C."/>
            <person name="Giraud T."/>
            <person name="Gonzalez C."/>
            <person name="Grossetete S."/>
            <person name="Guldener U."/>
            <person name="Henrissat B."/>
            <person name="Howlett B.J."/>
            <person name="Kodira C."/>
            <person name="Kretschmer M."/>
            <person name="Lappartient A."/>
            <person name="Leroch M."/>
            <person name="Levis C."/>
            <person name="Mauceli E."/>
            <person name="Neuveglise C."/>
            <person name="Oeser B."/>
            <person name="Pearson M."/>
            <person name="Poulain J."/>
            <person name="Poussereau N."/>
            <person name="Quesneville H."/>
            <person name="Rascle C."/>
            <person name="Schumacher J."/>
            <person name="Segurens B."/>
            <person name="Sexton A."/>
            <person name="Silva E."/>
            <person name="Sirven C."/>
            <person name="Soanes D.M."/>
            <person name="Talbot N.J."/>
            <person name="Templeton M."/>
            <person name="Yandava C."/>
            <person name="Yarden O."/>
            <person name="Zeng Q."/>
            <person name="Rollins J.A."/>
            <person name="Lebrun M.H."/>
            <person name="Dickman M."/>
        </authorList>
    </citation>
    <scope>NUCLEOTIDE SEQUENCE [LARGE SCALE GENOMIC DNA]</scope>
    <source>
        <strain evidence="3">T4</strain>
    </source>
</reference>
<proteinExistence type="predicted"/>
<sequence>MGLDFKTAVMLLGLADLLQLMGDCAVRNFPVTRILSLLVYQHLAKMSFDTKVPQGLLGSEIKRKEVPFRNVEEKPSIAFQSPDYDPTQAPAHLMDPYSQEVDYQDNISIHQTLTSTPSFPISKLVIPTKTDSLASGFPFHQRLYDYRVSHDEWHLFTHEIVKAASLSVQEDWAAWTAGISTGVLSTGLLVFGGPFAGYYTGRSVHRKKVLEKVKDGLMHEGSLRATLHKWNEQSFRGKGFQAWLELPVVKGEVNGDHEEGETKKKLSRKEKNLKKKEQGRFRIVIIPNDAPMASDRGTSMIMGESHEVLCYFLVFVGVEGVVMSYIHFCCAASRPEKQDLE</sequence>
<keyword evidence="1" id="KW-0732">Signal</keyword>
<organism evidence="2 3">
    <name type="scientific">Botryotinia fuckeliana (strain T4)</name>
    <name type="common">Noble rot fungus</name>
    <name type="synonym">Botrytis cinerea</name>
    <dbReference type="NCBI Taxonomy" id="999810"/>
    <lineage>
        <taxon>Eukaryota</taxon>
        <taxon>Fungi</taxon>
        <taxon>Dikarya</taxon>
        <taxon>Ascomycota</taxon>
        <taxon>Pezizomycotina</taxon>
        <taxon>Leotiomycetes</taxon>
        <taxon>Helotiales</taxon>
        <taxon>Sclerotiniaceae</taxon>
        <taxon>Botrytis</taxon>
    </lineage>
</organism>
<feature type="chain" id="PRO_5003440426" evidence="1">
    <location>
        <begin position="26"/>
        <end position="341"/>
    </location>
</feature>
<dbReference type="InterPro" id="IPR028018">
    <property type="entry name" value="DUF4646"/>
</dbReference>
<dbReference type="eggNOG" id="ENOG502SUE9">
    <property type="taxonomic scope" value="Eukaryota"/>
</dbReference>
<dbReference type="AlphaFoldDB" id="G2YDV1"/>
<dbReference type="EMBL" id="FQ790321">
    <property type="protein sequence ID" value="CCD49949.1"/>
    <property type="molecule type" value="Genomic_DNA"/>
</dbReference>
<evidence type="ECO:0000256" key="1">
    <source>
        <dbReference type="SAM" id="SignalP"/>
    </source>
</evidence>
<dbReference type="Proteomes" id="UP000008177">
    <property type="component" value="Unplaced contigs"/>
</dbReference>
<dbReference type="HOGENOM" id="CLU_070098_0_0_1"/>
<feature type="signal peptide" evidence="1">
    <location>
        <begin position="1"/>
        <end position="25"/>
    </location>
</feature>
<protein>
    <submittedName>
        <fullName evidence="2">Uncharacterized protein</fullName>
    </submittedName>
</protein>
<dbReference type="OrthoDB" id="252020at2759"/>
<evidence type="ECO:0000313" key="2">
    <source>
        <dbReference type="EMBL" id="CCD49949.1"/>
    </source>
</evidence>